<evidence type="ECO:0000256" key="2">
    <source>
        <dbReference type="ARBA" id="ARBA00022692"/>
    </source>
</evidence>
<dbReference type="GO" id="GO:0043953">
    <property type="term" value="P:protein transport by the Tat complex"/>
    <property type="evidence" value="ECO:0007669"/>
    <property type="project" value="UniProtKB-UniRule"/>
</dbReference>
<feature type="transmembrane region" description="Helical" evidence="5">
    <location>
        <begin position="188"/>
        <end position="209"/>
    </location>
</feature>
<dbReference type="GO" id="GO:0009977">
    <property type="term" value="F:proton motive force dependent protein transmembrane transporter activity"/>
    <property type="evidence" value="ECO:0007669"/>
    <property type="project" value="TreeGrafter"/>
</dbReference>
<evidence type="ECO:0000256" key="4">
    <source>
        <dbReference type="ARBA" id="ARBA00023136"/>
    </source>
</evidence>
<keyword evidence="3 5" id="KW-1133">Transmembrane helix</keyword>
<accession>A0A226HEF0</accession>
<feature type="transmembrane region" description="Helical" evidence="5">
    <location>
        <begin position="242"/>
        <end position="263"/>
    </location>
</feature>
<reference evidence="6 7" key="1">
    <citation type="submission" date="2016-11" db="EMBL/GenBank/DDBJ databases">
        <title>Whole genomes of Flavobacteriaceae.</title>
        <authorList>
            <person name="Stine C."/>
            <person name="Li C."/>
            <person name="Tadesse D."/>
        </authorList>
    </citation>
    <scope>NUCLEOTIDE SEQUENCE [LARGE SCALE GENOMIC DNA]</scope>
    <source>
        <strain evidence="6 7">DSM 18292</strain>
    </source>
</reference>
<dbReference type="InterPro" id="IPR002033">
    <property type="entry name" value="TatC"/>
</dbReference>
<comment type="subcellular location">
    <subcellularLocation>
        <location evidence="5">Cell membrane</location>
        <topology evidence="5">Multi-pass membrane protein</topology>
    </subcellularLocation>
    <subcellularLocation>
        <location evidence="1">Membrane</location>
        <topology evidence="1">Multi-pass membrane protein</topology>
    </subcellularLocation>
</comment>
<dbReference type="NCBIfam" id="TIGR00945">
    <property type="entry name" value="tatC"/>
    <property type="match status" value="1"/>
</dbReference>
<gene>
    <name evidence="5" type="primary">tatC</name>
    <name evidence="6" type="ORF">B0A66_10795</name>
</gene>
<keyword evidence="7" id="KW-1185">Reference proteome</keyword>
<dbReference type="Proteomes" id="UP000198345">
    <property type="component" value="Unassembled WGS sequence"/>
</dbReference>
<dbReference type="EMBL" id="MUGW01000020">
    <property type="protein sequence ID" value="OXA92238.1"/>
    <property type="molecule type" value="Genomic_DNA"/>
</dbReference>
<dbReference type="HAMAP" id="MF_00902">
    <property type="entry name" value="TatC"/>
    <property type="match status" value="1"/>
</dbReference>
<name>A0A226HEF0_9FLAO</name>
<organism evidence="6 7">
    <name type="scientific">Flavobacterium hercynium</name>
    <dbReference type="NCBI Taxonomy" id="387094"/>
    <lineage>
        <taxon>Bacteria</taxon>
        <taxon>Pseudomonadati</taxon>
        <taxon>Bacteroidota</taxon>
        <taxon>Flavobacteriia</taxon>
        <taxon>Flavobacteriales</taxon>
        <taxon>Flavobacteriaceae</taxon>
        <taxon>Flavobacterium</taxon>
    </lineage>
</organism>
<dbReference type="AlphaFoldDB" id="A0A226HEF0"/>
<evidence type="ECO:0000256" key="3">
    <source>
        <dbReference type="ARBA" id="ARBA00022989"/>
    </source>
</evidence>
<comment type="subunit">
    <text evidence="5">Forms a complex with TatA.</text>
</comment>
<feature type="transmembrane region" description="Helical" evidence="5">
    <location>
        <begin position="218"/>
        <end position="236"/>
    </location>
</feature>
<dbReference type="PANTHER" id="PTHR30371:SF0">
    <property type="entry name" value="SEC-INDEPENDENT PROTEIN TRANSLOCASE PROTEIN TATC, CHLOROPLASTIC-RELATED"/>
    <property type="match status" value="1"/>
</dbReference>
<evidence type="ECO:0000256" key="1">
    <source>
        <dbReference type="ARBA" id="ARBA00004141"/>
    </source>
</evidence>
<evidence type="ECO:0000256" key="5">
    <source>
        <dbReference type="HAMAP-Rule" id="MF_00902"/>
    </source>
</evidence>
<dbReference type="OrthoDB" id="9777044at2"/>
<comment type="caution">
    <text evidence="6">The sequence shown here is derived from an EMBL/GenBank/DDBJ whole genome shotgun (WGS) entry which is preliminary data.</text>
</comment>
<keyword evidence="5" id="KW-0811">Translocation</keyword>
<comment type="similarity">
    <text evidence="5">Belongs to the TatC family.</text>
</comment>
<feature type="transmembrane region" description="Helical" evidence="5">
    <location>
        <begin position="95"/>
        <end position="114"/>
    </location>
</feature>
<evidence type="ECO:0000313" key="6">
    <source>
        <dbReference type="EMBL" id="OXA92238.1"/>
    </source>
</evidence>
<feature type="transmembrane region" description="Helical" evidence="5">
    <location>
        <begin position="21"/>
        <end position="39"/>
    </location>
</feature>
<dbReference type="PANTHER" id="PTHR30371">
    <property type="entry name" value="SEC-INDEPENDENT PROTEIN TRANSLOCASE PROTEIN TATC"/>
    <property type="match status" value="1"/>
</dbReference>
<protein>
    <recommendedName>
        <fullName evidence="5">Sec-independent protein translocase protein TatC</fullName>
    </recommendedName>
</protein>
<evidence type="ECO:0000313" key="7">
    <source>
        <dbReference type="Proteomes" id="UP000198345"/>
    </source>
</evidence>
<dbReference type="GO" id="GO:0033281">
    <property type="term" value="C:TAT protein transport complex"/>
    <property type="evidence" value="ECO:0007669"/>
    <property type="project" value="UniProtKB-UniRule"/>
</dbReference>
<proteinExistence type="inferred from homology"/>
<keyword evidence="5" id="KW-1003">Cell membrane</keyword>
<dbReference type="RefSeq" id="WP_089049836.1">
    <property type="nucleotide sequence ID" value="NZ_FXTV01000008.1"/>
</dbReference>
<keyword evidence="4 5" id="KW-0472">Membrane</keyword>
<dbReference type="Pfam" id="PF00902">
    <property type="entry name" value="TatC"/>
    <property type="match status" value="1"/>
</dbReference>
<sequence>MAKKNLNEMSFLDHLEELRWLLVRSTIAILIMAFATYFISDYLFDDVILGPTRPTFFTYQWFCDLSHQLGFADSICITELNFIIQNTEMEGQVNIFVWMCILAGFILSFPYILWELWKFISPALYEKERKNAKIFISTSSILFFLGVLFGYYVVIPMSVNFVATFSVSDVVKNQFTLDSYMGMVKTSIIASGLFFELPIIIYFLTKLGLVTPDFLRKYWKYAVVIILIVAAIVTPPDVVSQTIVAIPMLIIYELSILISRIVYKNKLKENNV</sequence>
<keyword evidence="5" id="KW-0813">Transport</keyword>
<dbReference type="GO" id="GO:0065002">
    <property type="term" value="P:intracellular protein transmembrane transport"/>
    <property type="evidence" value="ECO:0007669"/>
    <property type="project" value="TreeGrafter"/>
</dbReference>
<dbReference type="PRINTS" id="PR01840">
    <property type="entry name" value="TATCFAMILY"/>
</dbReference>
<keyword evidence="2 5" id="KW-0812">Transmembrane</keyword>
<feature type="transmembrane region" description="Helical" evidence="5">
    <location>
        <begin position="134"/>
        <end position="155"/>
    </location>
</feature>
<comment type="function">
    <text evidence="5">Part of the twin-arginine translocation (Tat) system that transports large folded proteins containing a characteristic twin-arginine motif in their signal peptide across membranes.</text>
</comment>
<keyword evidence="5" id="KW-0653">Protein transport</keyword>